<evidence type="ECO:0000256" key="12">
    <source>
        <dbReference type="ARBA" id="ARBA00023212"/>
    </source>
</evidence>
<dbReference type="GO" id="GO:1904263">
    <property type="term" value="P:positive regulation of TORC1 signaling"/>
    <property type="evidence" value="ECO:0007669"/>
    <property type="project" value="TreeGrafter"/>
</dbReference>
<evidence type="ECO:0000256" key="8">
    <source>
        <dbReference type="ARBA" id="ARBA00021824"/>
    </source>
</evidence>
<reference evidence="18 19" key="2">
    <citation type="submission" date="2019-01" db="EMBL/GenBank/DDBJ databases">
        <title>The decoding of complex shrimp genome reveals the adaptation for benthos swimmer, frequently molting mechanism and breeding impact on genome.</title>
        <authorList>
            <person name="Sun Y."/>
            <person name="Gao Y."/>
            <person name="Yu Y."/>
        </authorList>
    </citation>
    <scope>NUCLEOTIDE SEQUENCE [LARGE SCALE GENOMIC DNA]</scope>
    <source>
        <tissue evidence="18">Muscle</tissue>
    </source>
</reference>
<evidence type="ECO:0000256" key="16">
    <source>
        <dbReference type="SAM" id="MobiDB-lite"/>
    </source>
</evidence>
<dbReference type="PROSITE" id="PS51834">
    <property type="entry name" value="DENN_FLCN_SMCR8"/>
    <property type="match status" value="1"/>
</dbReference>
<dbReference type="InterPro" id="IPR037520">
    <property type="entry name" value="Folliculin/SMCR8_longin"/>
</dbReference>
<dbReference type="STRING" id="6689.A0A3R7N9L6"/>
<dbReference type="InterPro" id="IPR032035">
    <property type="entry name" value="Folliculin_DENN"/>
</dbReference>
<evidence type="ECO:0000256" key="13">
    <source>
        <dbReference type="ARBA" id="ARBA00023228"/>
    </source>
</evidence>
<dbReference type="GO" id="GO:0005829">
    <property type="term" value="C:cytosol"/>
    <property type="evidence" value="ECO:0007669"/>
    <property type="project" value="UniProtKB-SubCell"/>
</dbReference>
<evidence type="ECO:0000256" key="2">
    <source>
        <dbReference type="ARBA" id="ARBA00004138"/>
    </source>
</evidence>
<evidence type="ECO:0000256" key="15">
    <source>
        <dbReference type="ARBA" id="ARBA00023273"/>
    </source>
</evidence>
<evidence type="ECO:0000313" key="19">
    <source>
        <dbReference type="Proteomes" id="UP000283509"/>
    </source>
</evidence>
<organism evidence="18 19">
    <name type="scientific">Penaeus vannamei</name>
    <name type="common">Whiteleg shrimp</name>
    <name type="synonym">Litopenaeus vannamei</name>
    <dbReference type="NCBI Taxonomy" id="6689"/>
    <lineage>
        <taxon>Eukaryota</taxon>
        <taxon>Metazoa</taxon>
        <taxon>Ecdysozoa</taxon>
        <taxon>Arthropoda</taxon>
        <taxon>Crustacea</taxon>
        <taxon>Multicrustacea</taxon>
        <taxon>Malacostraca</taxon>
        <taxon>Eumalacostraca</taxon>
        <taxon>Eucarida</taxon>
        <taxon>Decapoda</taxon>
        <taxon>Dendrobranchiata</taxon>
        <taxon>Penaeoidea</taxon>
        <taxon>Penaeidae</taxon>
        <taxon>Penaeus</taxon>
    </lineage>
</organism>
<dbReference type="GO" id="GO:0005096">
    <property type="term" value="F:GTPase activator activity"/>
    <property type="evidence" value="ECO:0007669"/>
    <property type="project" value="UniProtKB-KW"/>
</dbReference>
<dbReference type="GO" id="GO:0005929">
    <property type="term" value="C:cilium"/>
    <property type="evidence" value="ECO:0007669"/>
    <property type="project" value="UniProtKB-SubCell"/>
</dbReference>
<reference evidence="18 19" key="1">
    <citation type="submission" date="2018-04" db="EMBL/GenBank/DDBJ databases">
        <authorList>
            <person name="Zhang X."/>
            <person name="Yuan J."/>
            <person name="Li F."/>
            <person name="Xiang J."/>
        </authorList>
    </citation>
    <scope>NUCLEOTIDE SEQUENCE [LARGE SCALE GENOMIC DNA]</scope>
    <source>
        <tissue evidence="18">Muscle</tissue>
    </source>
</reference>
<proteinExistence type="inferred from homology"/>
<evidence type="ECO:0000313" key="18">
    <source>
        <dbReference type="EMBL" id="ROT80958.1"/>
    </source>
</evidence>
<dbReference type="Pfam" id="PF11704">
    <property type="entry name" value="Folliculin"/>
    <property type="match status" value="1"/>
</dbReference>
<evidence type="ECO:0000256" key="14">
    <source>
        <dbReference type="ARBA" id="ARBA00023242"/>
    </source>
</evidence>
<keyword evidence="12" id="KW-0206">Cytoskeleton</keyword>
<evidence type="ECO:0000256" key="7">
    <source>
        <dbReference type="ARBA" id="ARBA00009987"/>
    </source>
</evidence>
<evidence type="ECO:0000259" key="17">
    <source>
        <dbReference type="PROSITE" id="PS51834"/>
    </source>
</evidence>
<feature type="region of interest" description="Disordered" evidence="16">
    <location>
        <begin position="522"/>
        <end position="550"/>
    </location>
</feature>
<evidence type="ECO:0000256" key="5">
    <source>
        <dbReference type="ARBA" id="ARBA00004514"/>
    </source>
</evidence>
<evidence type="ECO:0000256" key="9">
    <source>
        <dbReference type="ARBA" id="ARBA00022468"/>
    </source>
</evidence>
<comment type="similarity">
    <text evidence="7">Belongs to the folliculin family.</text>
</comment>
<dbReference type="GO" id="GO:0000122">
    <property type="term" value="P:negative regulation of transcription by RNA polymerase II"/>
    <property type="evidence" value="ECO:0007669"/>
    <property type="project" value="TreeGrafter"/>
</dbReference>
<feature type="domain" description="UDENN FLCN/SMCR8-type" evidence="17">
    <location>
        <begin position="86"/>
        <end position="584"/>
    </location>
</feature>
<dbReference type="GO" id="GO:0005634">
    <property type="term" value="C:nucleus"/>
    <property type="evidence" value="ECO:0007669"/>
    <property type="project" value="UniProtKB-SubCell"/>
</dbReference>
<keyword evidence="19" id="KW-1185">Reference proteome</keyword>
<feature type="compositionally biased region" description="Polar residues" evidence="16">
    <location>
        <begin position="534"/>
        <end position="550"/>
    </location>
</feature>
<dbReference type="GO" id="GO:0005813">
    <property type="term" value="C:centrosome"/>
    <property type="evidence" value="ECO:0007669"/>
    <property type="project" value="UniProtKB-SubCell"/>
</dbReference>
<keyword evidence="14" id="KW-0539">Nucleus</keyword>
<dbReference type="PANTHER" id="PTHR31441:SF2">
    <property type="entry name" value="FOLLICULIN"/>
    <property type="match status" value="1"/>
</dbReference>
<evidence type="ECO:0000256" key="1">
    <source>
        <dbReference type="ARBA" id="ARBA00004123"/>
    </source>
</evidence>
<dbReference type="GO" id="GO:0005819">
    <property type="term" value="C:spindle"/>
    <property type="evidence" value="ECO:0007669"/>
    <property type="project" value="UniProtKB-SubCell"/>
</dbReference>
<comment type="subcellular location">
    <subcellularLocation>
        <location evidence="2">Cell projection</location>
        <location evidence="2">Cilium</location>
    </subcellularLocation>
    <subcellularLocation>
        <location evidence="4">Cytoplasm</location>
        <location evidence="4">Cytoskeleton</location>
        <location evidence="4">Microtubule organizing center</location>
        <location evidence="4">Centrosome</location>
    </subcellularLocation>
    <subcellularLocation>
        <location evidence="3">Cytoplasm</location>
        <location evidence="3">Cytoskeleton</location>
        <location evidence="3">Spindle</location>
    </subcellularLocation>
    <subcellularLocation>
        <location evidence="5">Cytoplasm</location>
        <location evidence="5">Cytosol</location>
    </subcellularLocation>
    <subcellularLocation>
        <location evidence="6">Lysosome membrane</location>
    </subcellularLocation>
    <subcellularLocation>
        <location evidence="1">Nucleus</location>
    </subcellularLocation>
</comment>
<keyword evidence="10" id="KW-0963">Cytoplasm</keyword>
<name>A0A3R7N9L6_PENVA</name>
<dbReference type="GO" id="GO:0005765">
    <property type="term" value="C:lysosomal membrane"/>
    <property type="evidence" value="ECO:0007669"/>
    <property type="project" value="UniProtKB-SubCell"/>
</dbReference>
<evidence type="ECO:0000256" key="4">
    <source>
        <dbReference type="ARBA" id="ARBA00004300"/>
    </source>
</evidence>
<evidence type="ECO:0000256" key="11">
    <source>
        <dbReference type="ARBA" id="ARBA00023136"/>
    </source>
</evidence>
<evidence type="ECO:0000256" key="6">
    <source>
        <dbReference type="ARBA" id="ARBA00004656"/>
    </source>
</evidence>
<dbReference type="InterPro" id="IPR037521">
    <property type="entry name" value="FLCN/SMCR8_DENN"/>
</dbReference>
<evidence type="ECO:0000256" key="3">
    <source>
        <dbReference type="ARBA" id="ARBA00004186"/>
    </source>
</evidence>
<keyword evidence="15" id="KW-0966">Cell projection</keyword>
<evidence type="ECO:0000256" key="10">
    <source>
        <dbReference type="ARBA" id="ARBA00022490"/>
    </source>
</evidence>
<comment type="caution">
    <text evidence="18">The sequence shown here is derived from an EMBL/GenBank/DDBJ whole genome shotgun (WGS) entry which is preliminary data.</text>
</comment>
<dbReference type="Pfam" id="PF16692">
    <property type="entry name" value="Folliculin_C"/>
    <property type="match status" value="1"/>
</dbReference>
<gene>
    <name evidence="18" type="ORF">C7M84_000279</name>
</gene>
<dbReference type="InterPro" id="IPR021713">
    <property type="entry name" value="Folliculin"/>
</dbReference>
<dbReference type="Proteomes" id="UP000283509">
    <property type="component" value="Unassembled WGS sequence"/>
</dbReference>
<dbReference type="EMBL" id="QCYY01001043">
    <property type="protein sequence ID" value="ROT80958.1"/>
    <property type="molecule type" value="Genomic_DNA"/>
</dbReference>
<dbReference type="AlphaFoldDB" id="A0A3R7N9L6"/>
<keyword evidence="9" id="KW-0343">GTPase activation</keyword>
<protein>
    <recommendedName>
        <fullName evidence="8">Folliculin</fullName>
    </recommendedName>
</protein>
<sequence length="584" mass="64367">MNAILSLCHFCELHGPSVVFCTQAFRDLPDISVLCDMEAVDILDRRPITAENEKSGETNLWKYGSVHQDHYTNMNITGNDACVACRSFQHNQPGFISNDDAARVSYVSSQFPLQSELYVPVRHACIRSLSCEVCPGREGPIYFGDEARGHVLSHTFFLRDVQARGFQRWYSILVLMKDKMLLLNSWPFIVRHLRQTIDRLQENANKVYEAEESKVSHRALRSATMMSDNFRRQRAVGQPRSLPQLAGDEGVWQYLHSSFSWLMKAGGLRLQERLVEGPPVNAFVANDEADGIGINIRELYNALGAAAFHTVARSLLIGHQVVFRGPAEGVVAGVVRSLKPLLPKHCYKAVEFSSQYADRSTCNILGLHSLAEVPKSALENDNLCLVEMVPREEGPERDEVATAAAAKLGGTVAAGMAPKDADGSPRACNSPEESEAAQVLKKISFQVLSRIESAVGNNTLTPAAMMIYLTTIIYEWINKVKVWVHVQNKRAISSKHLEGMPPPGSVIHPQGRGPTLPVLRSPSHTAGKAVASPNFRSLSPAGTTGSPASLETTQHDELHQLLAAIGSAEWDVPLLEFWAKNFQT</sequence>
<accession>A0A3R7N9L6</accession>
<dbReference type="PANTHER" id="PTHR31441">
    <property type="entry name" value="FOLLICULIN FAMILY MEMBER"/>
    <property type="match status" value="1"/>
</dbReference>
<dbReference type="Gene3D" id="3.40.50.12430">
    <property type="match status" value="1"/>
</dbReference>
<dbReference type="OrthoDB" id="6380369at2759"/>
<keyword evidence="13" id="KW-0458">Lysosome</keyword>
<keyword evidence="11" id="KW-0472">Membrane</keyword>